<keyword evidence="5" id="KW-0813">Transport</keyword>
<feature type="transmembrane region" description="Helical" evidence="5">
    <location>
        <begin position="101"/>
        <end position="126"/>
    </location>
</feature>
<dbReference type="OrthoDB" id="9778910at2"/>
<dbReference type="InterPro" id="IPR035906">
    <property type="entry name" value="MetI-like_sf"/>
</dbReference>
<keyword evidence="4 5" id="KW-0472">Membrane</keyword>
<dbReference type="PROSITE" id="PS50928">
    <property type="entry name" value="ABC_TM1"/>
    <property type="match status" value="1"/>
</dbReference>
<feature type="transmembrane region" description="Helical" evidence="5">
    <location>
        <begin position="138"/>
        <end position="163"/>
    </location>
</feature>
<dbReference type="AlphaFoldDB" id="A0A6N7TUR3"/>
<dbReference type="EMBL" id="WKKW01000003">
    <property type="protein sequence ID" value="MSD91192.1"/>
    <property type="molecule type" value="Genomic_DNA"/>
</dbReference>
<dbReference type="Proteomes" id="UP000436357">
    <property type="component" value="Unassembled WGS sequence"/>
</dbReference>
<name>A0A6N7TUR3_9BIFI</name>
<feature type="transmembrane region" description="Helical" evidence="5">
    <location>
        <begin position="7"/>
        <end position="25"/>
    </location>
</feature>
<accession>A0A6N7TUR3</accession>
<dbReference type="GO" id="GO:0005886">
    <property type="term" value="C:plasma membrane"/>
    <property type="evidence" value="ECO:0007669"/>
    <property type="project" value="UniProtKB-SubCell"/>
</dbReference>
<evidence type="ECO:0000256" key="5">
    <source>
        <dbReference type="RuleBase" id="RU363032"/>
    </source>
</evidence>
<comment type="caution">
    <text evidence="7">The sequence shown here is derived from an EMBL/GenBank/DDBJ whole genome shotgun (WGS) entry which is preliminary data.</text>
</comment>
<protein>
    <submittedName>
        <fullName evidence="7">ABC transporter permease subunit</fullName>
    </submittedName>
</protein>
<dbReference type="InterPro" id="IPR000515">
    <property type="entry name" value="MetI-like"/>
</dbReference>
<evidence type="ECO:0000259" key="6">
    <source>
        <dbReference type="PROSITE" id="PS50928"/>
    </source>
</evidence>
<keyword evidence="2 5" id="KW-0812">Transmembrane</keyword>
<gene>
    <name evidence="7" type="ORF">GKC41_05920</name>
</gene>
<evidence type="ECO:0000313" key="7">
    <source>
        <dbReference type="EMBL" id="MSD91192.1"/>
    </source>
</evidence>
<sequence length="330" mass="36078">MKFYLRKIGFYLVAFVAAITINFAIPRMMPGNPVDSLIDRLAAKGGAIAPETRAAVQSMLGDTQTGIVSQYFEYVKNIFTGHWGVSVTFFPTQVTECIASALPWTVALVGCTTVISFFIQQLLGIAAGWRHGRLFDNIVSPVATVFQSVPYFWLALIFIWLFAKTLNIFPLSGGYDYRSVTPGFSWDFISSALYYACLPALAILVSSLGAGVIGMRNMMVSTLSEDYITTAEAKGLSPRRIKYGYAARNAILPSFSGFGTSLGHVVGGSLLTEQVFSYPGIGQMMLQAVQSNDYALLQGLFLIITVTVLVVNFIVDLLYGLVDPRTRIQD</sequence>
<evidence type="ECO:0000256" key="4">
    <source>
        <dbReference type="ARBA" id="ARBA00023136"/>
    </source>
</evidence>
<dbReference type="Pfam" id="PF00528">
    <property type="entry name" value="BPD_transp_1"/>
    <property type="match status" value="1"/>
</dbReference>
<organism evidence="7 8">
    <name type="scientific">Bifidobacterium asteroides</name>
    <dbReference type="NCBI Taxonomy" id="1684"/>
    <lineage>
        <taxon>Bacteria</taxon>
        <taxon>Bacillati</taxon>
        <taxon>Actinomycetota</taxon>
        <taxon>Actinomycetes</taxon>
        <taxon>Bifidobacteriales</taxon>
        <taxon>Bifidobacteriaceae</taxon>
        <taxon>Bifidobacterium</taxon>
    </lineage>
</organism>
<dbReference type="PANTHER" id="PTHR43376">
    <property type="entry name" value="OLIGOPEPTIDE TRANSPORT SYSTEM PERMEASE PROTEIN"/>
    <property type="match status" value="1"/>
</dbReference>
<feature type="transmembrane region" description="Helical" evidence="5">
    <location>
        <begin position="192"/>
        <end position="213"/>
    </location>
</feature>
<comment type="similarity">
    <text evidence="5">Belongs to the binding-protein-dependent transport system permease family.</text>
</comment>
<evidence type="ECO:0000256" key="1">
    <source>
        <dbReference type="ARBA" id="ARBA00004141"/>
    </source>
</evidence>
<reference evidence="7 8" key="1">
    <citation type="submission" date="2019-11" db="EMBL/GenBank/DDBJ databases">
        <title>Draft Genome Sequence of Plant Growth-Promoting Rhizosphere-Associated Bacteria.</title>
        <authorList>
            <person name="Vasilyev I.Y."/>
            <person name="Radchenko V."/>
            <person name="Ilnitskaya E.V."/>
        </authorList>
    </citation>
    <scope>NUCLEOTIDE SEQUENCE [LARGE SCALE GENOMIC DNA]</scope>
    <source>
        <strain evidence="7 8">VRA_9sq_n</strain>
    </source>
</reference>
<evidence type="ECO:0000256" key="3">
    <source>
        <dbReference type="ARBA" id="ARBA00022989"/>
    </source>
</evidence>
<keyword evidence="3 5" id="KW-1133">Transmembrane helix</keyword>
<dbReference type="SUPFAM" id="SSF161098">
    <property type="entry name" value="MetI-like"/>
    <property type="match status" value="1"/>
</dbReference>
<dbReference type="Gene3D" id="1.10.3720.10">
    <property type="entry name" value="MetI-like"/>
    <property type="match status" value="1"/>
</dbReference>
<dbReference type="PANTHER" id="PTHR43376:SF1">
    <property type="entry name" value="OLIGOPEPTIDE TRANSPORT SYSTEM PERMEASE PROTEIN"/>
    <property type="match status" value="1"/>
</dbReference>
<proteinExistence type="inferred from homology"/>
<evidence type="ECO:0000313" key="8">
    <source>
        <dbReference type="Proteomes" id="UP000436357"/>
    </source>
</evidence>
<dbReference type="CDD" id="cd06261">
    <property type="entry name" value="TM_PBP2"/>
    <property type="match status" value="1"/>
</dbReference>
<dbReference type="GO" id="GO:0055085">
    <property type="term" value="P:transmembrane transport"/>
    <property type="evidence" value="ECO:0007669"/>
    <property type="project" value="InterPro"/>
</dbReference>
<feature type="domain" description="ABC transmembrane type-1" evidence="6">
    <location>
        <begin position="102"/>
        <end position="315"/>
    </location>
</feature>
<comment type="subcellular location">
    <subcellularLocation>
        <location evidence="5">Cell membrane</location>
        <topology evidence="5">Multi-pass membrane protein</topology>
    </subcellularLocation>
    <subcellularLocation>
        <location evidence="1">Membrane</location>
        <topology evidence="1">Multi-pass membrane protein</topology>
    </subcellularLocation>
</comment>
<evidence type="ECO:0000256" key="2">
    <source>
        <dbReference type="ARBA" id="ARBA00022692"/>
    </source>
</evidence>
<feature type="transmembrane region" description="Helical" evidence="5">
    <location>
        <begin position="294"/>
        <end position="315"/>
    </location>
</feature>